<feature type="region of interest" description="Disordered" evidence="2">
    <location>
        <begin position="49"/>
        <end position="75"/>
    </location>
</feature>
<evidence type="ECO:0000256" key="1">
    <source>
        <dbReference type="SAM" id="Coils"/>
    </source>
</evidence>
<feature type="compositionally biased region" description="Polar residues" evidence="2">
    <location>
        <begin position="49"/>
        <end position="60"/>
    </location>
</feature>
<sequence>MVPQVFFNGTLWSHVYVEQPRILRVYGLPQAQRYDLQVVWNGSQPEMHLTSSEALSQSEKQVPAPKQQKEAQSIDIEQSKQRLAVQEHRWEHKVQALQEQVQQMEADEAHMERSAAALHQAITEAEMEAAHYEQEQKQWAHLLQERKVLDASAAALEQQTLHKLEQEAAEAEQALQDTQRHHNAVQSELRQLEAQYARQQAVDACMWRLQERRPSPMQVHSLQWHRRTASLRESTT</sequence>
<proteinExistence type="predicted"/>
<reference evidence="3" key="1">
    <citation type="submission" date="2023-03" db="EMBL/GenBank/DDBJ databases">
        <title>Mating type loci evolution in Malassezia.</title>
        <authorList>
            <person name="Coelho M.A."/>
        </authorList>
    </citation>
    <scope>NUCLEOTIDE SEQUENCE</scope>
    <source>
        <strain evidence="3">CBS 12830</strain>
    </source>
</reference>
<dbReference type="EMBL" id="CP119905">
    <property type="protein sequence ID" value="WFD24270.1"/>
    <property type="molecule type" value="Genomic_DNA"/>
</dbReference>
<dbReference type="Proteomes" id="UP001214415">
    <property type="component" value="Chromosome 6"/>
</dbReference>
<evidence type="ECO:0000313" key="4">
    <source>
        <dbReference type="Proteomes" id="UP001214415"/>
    </source>
</evidence>
<feature type="region of interest" description="Disordered" evidence="2">
    <location>
        <begin position="214"/>
        <end position="236"/>
    </location>
</feature>
<organism evidence="3 4">
    <name type="scientific">Malassezia equina</name>
    <dbReference type="NCBI Taxonomy" id="1381935"/>
    <lineage>
        <taxon>Eukaryota</taxon>
        <taxon>Fungi</taxon>
        <taxon>Dikarya</taxon>
        <taxon>Basidiomycota</taxon>
        <taxon>Ustilaginomycotina</taxon>
        <taxon>Malasseziomycetes</taxon>
        <taxon>Malasseziales</taxon>
        <taxon>Malasseziaceae</taxon>
        <taxon>Malassezia</taxon>
    </lineage>
</organism>
<gene>
    <name evidence="3" type="ORF">MEQU1_002967</name>
</gene>
<evidence type="ECO:0000313" key="3">
    <source>
        <dbReference type="EMBL" id="WFD24270.1"/>
    </source>
</evidence>
<dbReference type="AlphaFoldDB" id="A0AAF0EEM5"/>
<keyword evidence="4" id="KW-1185">Reference proteome</keyword>
<name>A0AAF0EEM5_9BASI</name>
<feature type="coiled-coil region" evidence="1">
    <location>
        <begin position="80"/>
        <end position="202"/>
    </location>
</feature>
<evidence type="ECO:0000256" key="2">
    <source>
        <dbReference type="SAM" id="MobiDB-lite"/>
    </source>
</evidence>
<keyword evidence="1" id="KW-0175">Coiled coil</keyword>
<accession>A0AAF0EEM5</accession>
<protein>
    <submittedName>
        <fullName evidence="3">Uncharacterized protein</fullName>
    </submittedName>
</protein>